<feature type="region of interest" description="Disordered" evidence="1">
    <location>
        <begin position="108"/>
        <end position="143"/>
    </location>
</feature>
<reference evidence="2 3" key="1">
    <citation type="journal article" date="2019" name="Sci. Rep.">
        <title>A multi-omics analysis of the grapevine pathogen Lasiodiplodia theobromae reveals that temperature affects the expression of virulence- and pathogenicity-related genes.</title>
        <authorList>
            <person name="Felix C."/>
            <person name="Meneses R."/>
            <person name="Goncalves M.F.M."/>
            <person name="Tilleman L."/>
            <person name="Duarte A.S."/>
            <person name="Jorrin-Novo J.V."/>
            <person name="Van de Peer Y."/>
            <person name="Deforce D."/>
            <person name="Van Nieuwerburgh F."/>
            <person name="Esteves A.C."/>
            <person name="Alves A."/>
        </authorList>
    </citation>
    <scope>NUCLEOTIDE SEQUENCE [LARGE SCALE GENOMIC DNA]</scope>
    <source>
        <strain evidence="2 3">LA-SOL3</strain>
    </source>
</reference>
<proteinExistence type="predicted"/>
<evidence type="ECO:0000313" key="3">
    <source>
        <dbReference type="Proteomes" id="UP000325902"/>
    </source>
</evidence>
<gene>
    <name evidence="2" type="ORF">DBV05_g8362</name>
</gene>
<sequence>MTDACISIRPKSSCCPSRRSTWNDDGGIITILPKASECETLLLWQNGALTWEPLSYNLDNVHIAQYVRTLDPGQRPEDYRFPRGFRTSRERARRAVLAARKRAEGLHPEVFEGGGGDDGDELVEKEKEKNERLAEEEEVYEEAGDAGGVVVVNGEHGGGDDDDDDMTTIAVPTAVAPVLQAILRNFTLTPRPGPPSGGGVSRSAAAAAPSPPHPTLSCNASSPLPPNGAPPPPLMTPDSDAILADCAAEIVIVDSDSTTFVGFSDDEDDDDDESDNPDGDDDTPGPDTASESETEPEYFSPQYFGGLEATTPPGSPSRGYGCTGW</sequence>
<feature type="compositionally biased region" description="Acidic residues" evidence="1">
    <location>
        <begin position="134"/>
        <end position="143"/>
    </location>
</feature>
<name>A0A5N5D5E1_9PEZI</name>
<feature type="compositionally biased region" description="Acidic residues" evidence="1">
    <location>
        <begin position="264"/>
        <end position="296"/>
    </location>
</feature>
<organism evidence="2 3">
    <name type="scientific">Lasiodiplodia theobromae</name>
    <dbReference type="NCBI Taxonomy" id="45133"/>
    <lineage>
        <taxon>Eukaryota</taxon>
        <taxon>Fungi</taxon>
        <taxon>Dikarya</taxon>
        <taxon>Ascomycota</taxon>
        <taxon>Pezizomycotina</taxon>
        <taxon>Dothideomycetes</taxon>
        <taxon>Dothideomycetes incertae sedis</taxon>
        <taxon>Botryosphaeriales</taxon>
        <taxon>Botryosphaeriaceae</taxon>
        <taxon>Lasiodiplodia</taxon>
    </lineage>
</organism>
<evidence type="ECO:0000313" key="2">
    <source>
        <dbReference type="EMBL" id="KAB2572976.1"/>
    </source>
</evidence>
<feature type="region of interest" description="Disordered" evidence="1">
    <location>
        <begin position="187"/>
        <end position="241"/>
    </location>
</feature>
<accession>A0A5N5D5E1</accession>
<dbReference type="EMBL" id="VCHE01000067">
    <property type="protein sequence ID" value="KAB2572976.1"/>
    <property type="molecule type" value="Genomic_DNA"/>
</dbReference>
<feature type="region of interest" description="Disordered" evidence="1">
    <location>
        <begin position="255"/>
        <end position="325"/>
    </location>
</feature>
<dbReference type="OrthoDB" id="10639401at2759"/>
<feature type="compositionally biased region" description="Basic and acidic residues" evidence="1">
    <location>
        <begin position="122"/>
        <end position="133"/>
    </location>
</feature>
<protein>
    <submittedName>
        <fullName evidence="2">Uncharacterized protein</fullName>
    </submittedName>
</protein>
<keyword evidence="3" id="KW-1185">Reference proteome</keyword>
<evidence type="ECO:0000256" key="1">
    <source>
        <dbReference type="SAM" id="MobiDB-lite"/>
    </source>
</evidence>
<comment type="caution">
    <text evidence="2">The sequence shown here is derived from an EMBL/GenBank/DDBJ whole genome shotgun (WGS) entry which is preliminary data.</text>
</comment>
<feature type="compositionally biased region" description="Pro residues" evidence="1">
    <location>
        <begin position="223"/>
        <end position="235"/>
    </location>
</feature>
<dbReference type="Proteomes" id="UP000325902">
    <property type="component" value="Unassembled WGS sequence"/>
</dbReference>
<dbReference type="AlphaFoldDB" id="A0A5N5D5E1"/>